<reference evidence="2 3" key="1">
    <citation type="submission" date="2020-01" db="EMBL/GenBank/DDBJ databases">
        <title>Insect and environment-associated Actinomycetes.</title>
        <authorList>
            <person name="Currrie C."/>
            <person name="Chevrette M."/>
            <person name="Carlson C."/>
            <person name="Stubbendieck R."/>
            <person name="Wendt-Pienkowski E."/>
        </authorList>
    </citation>
    <scope>NUCLEOTIDE SEQUENCE [LARGE SCALE GENOMIC DNA]</scope>
    <source>
        <strain evidence="2 3">SID14163</strain>
    </source>
</reference>
<gene>
    <name evidence="2" type="ORF">G3I32_03460</name>
</gene>
<dbReference type="Proteomes" id="UP000470446">
    <property type="component" value="Unassembled WGS sequence"/>
</dbReference>
<accession>A0A7K3PD71</accession>
<protein>
    <submittedName>
        <fullName evidence="2">Uncharacterized protein</fullName>
    </submittedName>
</protein>
<dbReference type="EMBL" id="JAAGMA010000087">
    <property type="protein sequence ID" value="NEB07940.1"/>
    <property type="molecule type" value="Genomic_DNA"/>
</dbReference>
<evidence type="ECO:0000313" key="2">
    <source>
        <dbReference type="EMBL" id="NEB07940.1"/>
    </source>
</evidence>
<name>A0A7K3PD71_9ACTN</name>
<feature type="non-terminal residue" evidence="2">
    <location>
        <position position="1"/>
    </location>
</feature>
<dbReference type="AlphaFoldDB" id="A0A7K3PD71"/>
<evidence type="ECO:0000256" key="1">
    <source>
        <dbReference type="SAM" id="MobiDB-lite"/>
    </source>
</evidence>
<organism evidence="2 3">
    <name type="scientific">Streptomyces coelicoflavus</name>
    <dbReference type="NCBI Taxonomy" id="285562"/>
    <lineage>
        <taxon>Bacteria</taxon>
        <taxon>Bacillati</taxon>
        <taxon>Actinomycetota</taxon>
        <taxon>Actinomycetes</taxon>
        <taxon>Kitasatosporales</taxon>
        <taxon>Streptomycetaceae</taxon>
        <taxon>Streptomyces</taxon>
    </lineage>
</organism>
<sequence>LGPLGALAGRLRSPDAGERPGAEETARLLEAVISVAAPAPERREAIGSSPST</sequence>
<proteinExistence type="predicted"/>
<feature type="compositionally biased region" description="Low complexity" evidence="1">
    <location>
        <begin position="1"/>
        <end position="11"/>
    </location>
</feature>
<feature type="compositionally biased region" description="Basic and acidic residues" evidence="1">
    <location>
        <begin position="12"/>
        <end position="22"/>
    </location>
</feature>
<comment type="caution">
    <text evidence="2">The sequence shown here is derived from an EMBL/GenBank/DDBJ whole genome shotgun (WGS) entry which is preliminary data.</text>
</comment>
<evidence type="ECO:0000313" key="3">
    <source>
        <dbReference type="Proteomes" id="UP000470446"/>
    </source>
</evidence>
<feature type="region of interest" description="Disordered" evidence="1">
    <location>
        <begin position="1"/>
        <end position="22"/>
    </location>
</feature>